<dbReference type="InterPro" id="IPR053037">
    <property type="entry name" value="Pericyclase_pydY-like"/>
</dbReference>
<name>A0AAD6CXU4_9EURO</name>
<gene>
    <name evidence="1" type="ORF">N7494_006497</name>
</gene>
<keyword evidence="2" id="KW-1185">Reference proteome</keyword>
<reference evidence="1 2" key="1">
    <citation type="journal article" date="2023" name="IMA Fungus">
        <title>Comparative genomic study of the Penicillium genus elucidates a diverse pangenome and 15 lateral gene transfer events.</title>
        <authorList>
            <person name="Petersen C."/>
            <person name="Sorensen T."/>
            <person name="Nielsen M.R."/>
            <person name="Sondergaard T.E."/>
            <person name="Sorensen J.L."/>
            <person name="Fitzpatrick D.A."/>
            <person name="Frisvad J.C."/>
            <person name="Nielsen K.L."/>
        </authorList>
    </citation>
    <scope>NUCLEOTIDE SEQUENCE [LARGE SCALE GENOMIC DNA]</scope>
    <source>
        <strain evidence="1 2">IBT 35679</strain>
    </source>
</reference>
<dbReference type="PANTHER" id="PTHR38115">
    <property type="entry name" value="LIPOCALIN-LIKE DOMAIN-CONTAINING PROTEIN"/>
    <property type="match status" value="1"/>
</dbReference>
<comment type="caution">
    <text evidence="1">The sequence shown here is derived from an EMBL/GenBank/DDBJ whole genome shotgun (WGS) entry which is preliminary data.</text>
</comment>
<evidence type="ECO:0000313" key="1">
    <source>
        <dbReference type="EMBL" id="KAJ5541421.1"/>
    </source>
</evidence>
<dbReference type="AlphaFoldDB" id="A0AAD6CXU4"/>
<dbReference type="PANTHER" id="PTHR38115:SF1">
    <property type="entry name" value="LIPOCALIN-LIKE DOMAIN-CONTAINING PROTEIN"/>
    <property type="match status" value="1"/>
</dbReference>
<accession>A0AAD6CXU4</accession>
<sequence>MATPSAITIGSGSFTGKWVIDKKASPPPDPALKLQGIGWVLRKAAGLAVPTLHMSISSPSASRLCTESQSAPQKAYISVFQVPTAGLGAITESRVLDWDERTPLKDFLFGTRLSRNRFITGKKRDDGRMVPDFLPETKIDDEVIGQMLRGEIAPDGSDDSGFLVEGTDEAEDAGLWIHTFEYREDGAWTAEQVWGFEMIGGERFHTRRFVVADKGGNFEMGRIVFSYFGPIDG</sequence>
<protein>
    <submittedName>
        <fullName evidence="1">Uncharacterized protein</fullName>
    </submittedName>
</protein>
<evidence type="ECO:0000313" key="2">
    <source>
        <dbReference type="Proteomes" id="UP001220324"/>
    </source>
</evidence>
<organism evidence="1 2">
    <name type="scientific">Penicillium frequentans</name>
    <dbReference type="NCBI Taxonomy" id="3151616"/>
    <lineage>
        <taxon>Eukaryota</taxon>
        <taxon>Fungi</taxon>
        <taxon>Dikarya</taxon>
        <taxon>Ascomycota</taxon>
        <taxon>Pezizomycotina</taxon>
        <taxon>Eurotiomycetes</taxon>
        <taxon>Eurotiomycetidae</taxon>
        <taxon>Eurotiales</taxon>
        <taxon>Aspergillaceae</taxon>
        <taxon>Penicillium</taxon>
    </lineage>
</organism>
<dbReference type="EMBL" id="JAQIZZ010000005">
    <property type="protein sequence ID" value="KAJ5541421.1"/>
    <property type="molecule type" value="Genomic_DNA"/>
</dbReference>
<proteinExistence type="predicted"/>
<dbReference type="Proteomes" id="UP001220324">
    <property type="component" value="Unassembled WGS sequence"/>
</dbReference>